<dbReference type="SUPFAM" id="SSF111337">
    <property type="entry name" value="QueA-like"/>
    <property type="match status" value="1"/>
</dbReference>
<keyword evidence="3 5" id="KW-0949">S-adenosyl-L-methionine</keyword>
<dbReference type="Gene3D" id="3.40.1780.10">
    <property type="entry name" value="QueA-like"/>
    <property type="match status" value="1"/>
</dbReference>
<dbReference type="InterPro" id="IPR042118">
    <property type="entry name" value="QueA_dom1"/>
</dbReference>
<evidence type="ECO:0000256" key="5">
    <source>
        <dbReference type="HAMAP-Rule" id="MF_00113"/>
    </source>
</evidence>
<dbReference type="GO" id="GO:0051075">
    <property type="term" value="F:S-adenosylmethionine:tRNA ribosyltransferase-isomerase activity"/>
    <property type="evidence" value="ECO:0007669"/>
    <property type="project" value="UniProtKB-EC"/>
</dbReference>
<dbReference type="PANTHER" id="PTHR30307">
    <property type="entry name" value="S-ADENOSYLMETHIONINE:TRNA RIBOSYLTRANSFERASE-ISOMERASE"/>
    <property type="match status" value="1"/>
</dbReference>
<dbReference type="EMBL" id="NXLU01000001">
    <property type="protein sequence ID" value="RDU70151.1"/>
    <property type="molecule type" value="Genomic_DNA"/>
</dbReference>
<gene>
    <name evidence="5" type="primary">queA</name>
    <name evidence="6" type="ORF">CQA62_01710</name>
</gene>
<evidence type="ECO:0000256" key="1">
    <source>
        <dbReference type="ARBA" id="ARBA00022490"/>
    </source>
</evidence>
<evidence type="ECO:0000256" key="4">
    <source>
        <dbReference type="ARBA" id="ARBA00022785"/>
    </source>
</evidence>
<comment type="subunit">
    <text evidence="5">Monomer.</text>
</comment>
<dbReference type="PANTHER" id="PTHR30307:SF0">
    <property type="entry name" value="S-ADENOSYLMETHIONINE:TRNA RIBOSYLTRANSFERASE-ISOMERASE"/>
    <property type="match status" value="1"/>
</dbReference>
<dbReference type="Proteomes" id="UP000257067">
    <property type="component" value="Unassembled WGS sequence"/>
</dbReference>
<evidence type="ECO:0000256" key="2">
    <source>
        <dbReference type="ARBA" id="ARBA00022679"/>
    </source>
</evidence>
<evidence type="ECO:0000256" key="3">
    <source>
        <dbReference type="ARBA" id="ARBA00022691"/>
    </source>
</evidence>
<comment type="caution">
    <text evidence="6">The sequence shown here is derived from an EMBL/GenBank/DDBJ whole genome shotgun (WGS) entry which is preliminary data.</text>
</comment>
<dbReference type="InterPro" id="IPR042119">
    <property type="entry name" value="QueA_dom2"/>
</dbReference>
<accession>A0A3D8J029</accession>
<keyword evidence="2 5" id="KW-0808">Transferase</keyword>
<dbReference type="Pfam" id="PF02547">
    <property type="entry name" value="Queuosine_synth"/>
    <property type="match status" value="1"/>
</dbReference>
<proteinExistence type="inferred from homology"/>
<comment type="subcellular location">
    <subcellularLocation>
        <location evidence="5">Cytoplasm</location>
    </subcellularLocation>
</comment>
<dbReference type="InterPro" id="IPR003699">
    <property type="entry name" value="QueA"/>
</dbReference>
<evidence type="ECO:0000313" key="6">
    <source>
        <dbReference type="EMBL" id="RDU70151.1"/>
    </source>
</evidence>
<sequence length="353" mass="40798">MSDLYLQNYDYILPPERIATFPASPRESAKLLVYLRQEDRVIHSDFFHFYDFLPKDYLVVLNNTKVIKARMFGHKILEESIGKKVKMGGKVEVLYHRYLKDVEFLVQIKGRVKVGTLISLSHNFTLEVLRLLDNGFRVVRFYDHHSLLGINEVLTRVQEIGHIPLPPYIKREDQGSDESEYQSVFAQKLGAVAAPTASLHFSDISYLKSHYEHCFLTLHVGAGTFLSVESENITHHQIHTESFEISRSSWEKICNAKHTLCVGTTSARVVEYLYRNPLEFKEEIYKGECNLFLHPLNPPQKLDALLTNFHLPKSTLIMLVSSLVGRQKCLELYDLAIKNHYRFYSYGDGMLIL</sequence>
<dbReference type="EC" id="2.4.99.17" evidence="5"/>
<comment type="function">
    <text evidence="5">Transfers and isomerizes the ribose moiety from AdoMet to the 7-aminomethyl group of 7-deazaguanine (preQ1-tRNA) to give epoxyqueuosine (oQ-tRNA).</text>
</comment>
<reference evidence="6 7" key="1">
    <citation type="submission" date="2018-04" db="EMBL/GenBank/DDBJ databases">
        <title>Novel Campyloabacter and Helicobacter Species and Strains.</title>
        <authorList>
            <person name="Mannion A.J."/>
            <person name="Shen Z."/>
            <person name="Fox J.G."/>
        </authorList>
    </citation>
    <scope>NUCLEOTIDE SEQUENCE [LARGE SCALE GENOMIC DNA]</scope>
    <source>
        <strain evidence="6 7">ATCC 700242</strain>
    </source>
</reference>
<dbReference type="NCBIfam" id="TIGR00113">
    <property type="entry name" value="queA"/>
    <property type="match status" value="1"/>
</dbReference>
<dbReference type="GO" id="GO:0008616">
    <property type="term" value="P:tRNA queuosine(34) biosynthetic process"/>
    <property type="evidence" value="ECO:0007669"/>
    <property type="project" value="UniProtKB-UniRule"/>
</dbReference>
<dbReference type="GO" id="GO:0005737">
    <property type="term" value="C:cytoplasm"/>
    <property type="evidence" value="ECO:0007669"/>
    <property type="project" value="UniProtKB-SubCell"/>
</dbReference>
<keyword evidence="4 5" id="KW-0671">Queuosine biosynthesis</keyword>
<keyword evidence="6" id="KW-0413">Isomerase</keyword>
<dbReference type="InterPro" id="IPR036100">
    <property type="entry name" value="QueA_sf"/>
</dbReference>
<organism evidence="6 7">
    <name type="scientific">Helicobacter cholecystus</name>
    <dbReference type="NCBI Taxonomy" id="45498"/>
    <lineage>
        <taxon>Bacteria</taxon>
        <taxon>Pseudomonadati</taxon>
        <taxon>Campylobacterota</taxon>
        <taxon>Epsilonproteobacteria</taxon>
        <taxon>Campylobacterales</taxon>
        <taxon>Helicobacteraceae</taxon>
        <taxon>Helicobacter</taxon>
    </lineage>
</organism>
<comment type="similarity">
    <text evidence="5">Belongs to the QueA family.</text>
</comment>
<dbReference type="NCBIfam" id="NF001140">
    <property type="entry name" value="PRK00147.1"/>
    <property type="match status" value="1"/>
</dbReference>
<comment type="pathway">
    <text evidence="5">tRNA modification; tRNA-queuosine biosynthesis.</text>
</comment>
<evidence type="ECO:0000313" key="7">
    <source>
        <dbReference type="Proteomes" id="UP000257067"/>
    </source>
</evidence>
<dbReference type="UniPathway" id="UPA00392"/>
<dbReference type="HAMAP" id="MF_00113">
    <property type="entry name" value="QueA"/>
    <property type="match status" value="1"/>
</dbReference>
<comment type="catalytic activity">
    <reaction evidence="5">
        <text>7-aminomethyl-7-carbaguanosine(34) in tRNA + S-adenosyl-L-methionine = epoxyqueuosine(34) in tRNA + adenine + L-methionine + 2 H(+)</text>
        <dbReference type="Rhea" id="RHEA:32155"/>
        <dbReference type="Rhea" id="RHEA-COMP:10342"/>
        <dbReference type="Rhea" id="RHEA-COMP:18582"/>
        <dbReference type="ChEBI" id="CHEBI:15378"/>
        <dbReference type="ChEBI" id="CHEBI:16708"/>
        <dbReference type="ChEBI" id="CHEBI:57844"/>
        <dbReference type="ChEBI" id="CHEBI:59789"/>
        <dbReference type="ChEBI" id="CHEBI:82833"/>
        <dbReference type="ChEBI" id="CHEBI:194443"/>
        <dbReference type="EC" id="2.4.99.17"/>
    </reaction>
</comment>
<keyword evidence="1 5" id="KW-0963">Cytoplasm</keyword>
<name>A0A3D8J029_9HELI</name>
<dbReference type="OrthoDB" id="9805933at2"/>
<dbReference type="RefSeq" id="WP_104724136.1">
    <property type="nucleotide sequence ID" value="NZ_FZNE01000002.1"/>
</dbReference>
<keyword evidence="7" id="KW-1185">Reference proteome</keyword>
<dbReference type="AlphaFoldDB" id="A0A3D8J029"/>
<protein>
    <recommendedName>
        <fullName evidence="5">S-adenosylmethionine:tRNA ribosyltransferase-isomerase</fullName>
        <ecNumber evidence="5">2.4.99.17</ecNumber>
    </recommendedName>
    <alternativeName>
        <fullName evidence="5">Queuosine biosynthesis protein QueA</fullName>
    </alternativeName>
</protein>
<dbReference type="Gene3D" id="2.40.10.240">
    <property type="entry name" value="QueA-like"/>
    <property type="match status" value="1"/>
</dbReference>